<evidence type="ECO:0000256" key="8">
    <source>
        <dbReference type="ARBA" id="ARBA00023136"/>
    </source>
</evidence>
<feature type="transmembrane region" description="Helical" evidence="9">
    <location>
        <begin position="182"/>
        <end position="210"/>
    </location>
</feature>
<keyword evidence="3" id="KW-0328">Glycosyltransferase</keyword>
<dbReference type="GO" id="GO:0000030">
    <property type="term" value="F:mannosyltransferase activity"/>
    <property type="evidence" value="ECO:0007669"/>
    <property type="project" value="TreeGrafter"/>
</dbReference>
<feature type="transmembrane region" description="Helical" evidence="9">
    <location>
        <begin position="159"/>
        <end position="176"/>
    </location>
</feature>
<gene>
    <name evidence="10" type="ORF">DB31_6880</name>
</gene>
<accession>A0A085WMR5</accession>
<dbReference type="PANTHER" id="PTHR22760">
    <property type="entry name" value="GLYCOSYLTRANSFERASE"/>
    <property type="match status" value="1"/>
</dbReference>
<protein>
    <recommendedName>
        <fullName evidence="12">Alg9 family protein mannosyltransferase</fullName>
    </recommendedName>
</protein>
<feature type="transmembrane region" description="Helical" evidence="9">
    <location>
        <begin position="282"/>
        <end position="309"/>
    </location>
</feature>
<dbReference type="Pfam" id="PF03901">
    <property type="entry name" value="Glyco_transf_22"/>
    <property type="match status" value="1"/>
</dbReference>
<feature type="transmembrane region" description="Helical" evidence="9">
    <location>
        <begin position="217"/>
        <end position="235"/>
    </location>
</feature>
<evidence type="ECO:0000256" key="3">
    <source>
        <dbReference type="ARBA" id="ARBA00022676"/>
    </source>
</evidence>
<keyword evidence="5 9" id="KW-0812">Transmembrane</keyword>
<dbReference type="GO" id="GO:0012505">
    <property type="term" value="C:endomembrane system"/>
    <property type="evidence" value="ECO:0007669"/>
    <property type="project" value="UniProtKB-SubCell"/>
</dbReference>
<keyword evidence="6" id="KW-0256">Endoplasmic reticulum</keyword>
<feature type="transmembrane region" description="Helical" evidence="9">
    <location>
        <begin position="347"/>
        <end position="367"/>
    </location>
</feature>
<keyword evidence="7 9" id="KW-1133">Transmembrane helix</keyword>
<evidence type="ECO:0008006" key="12">
    <source>
        <dbReference type="Google" id="ProtNLM"/>
    </source>
</evidence>
<keyword evidence="8 9" id="KW-0472">Membrane</keyword>
<feature type="transmembrane region" description="Helical" evidence="9">
    <location>
        <begin position="101"/>
        <end position="121"/>
    </location>
</feature>
<feature type="transmembrane region" description="Helical" evidence="9">
    <location>
        <begin position="133"/>
        <end position="152"/>
    </location>
</feature>
<keyword evidence="4" id="KW-0808">Transferase</keyword>
<dbReference type="Proteomes" id="UP000028725">
    <property type="component" value="Unassembled WGS sequence"/>
</dbReference>
<evidence type="ECO:0000256" key="7">
    <source>
        <dbReference type="ARBA" id="ARBA00022989"/>
    </source>
</evidence>
<dbReference type="EMBL" id="JMCB01000005">
    <property type="protein sequence ID" value="KFE68978.1"/>
    <property type="molecule type" value="Genomic_DNA"/>
</dbReference>
<feature type="transmembrane region" description="Helical" evidence="9">
    <location>
        <begin position="20"/>
        <end position="38"/>
    </location>
</feature>
<evidence type="ECO:0000313" key="10">
    <source>
        <dbReference type="EMBL" id="KFE68978.1"/>
    </source>
</evidence>
<feature type="transmembrane region" description="Helical" evidence="9">
    <location>
        <begin position="77"/>
        <end position="94"/>
    </location>
</feature>
<evidence type="ECO:0000256" key="2">
    <source>
        <dbReference type="ARBA" id="ARBA00004586"/>
    </source>
</evidence>
<proteinExistence type="predicted"/>
<dbReference type="AlphaFoldDB" id="A0A085WMR5"/>
<evidence type="ECO:0000256" key="6">
    <source>
        <dbReference type="ARBA" id="ARBA00022824"/>
    </source>
</evidence>
<dbReference type="STRING" id="394096.DB31_6880"/>
<feature type="transmembrane region" description="Helical" evidence="9">
    <location>
        <begin position="321"/>
        <end position="341"/>
    </location>
</feature>
<comment type="subcellular location">
    <subcellularLocation>
        <location evidence="1">Endomembrane system</location>
        <topology evidence="1">Multi-pass membrane protein</topology>
    </subcellularLocation>
    <subcellularLocation>
        <location evidence="2">Endoplasmic reticulum membrane</location>
    </subcellularLocation>
</comment>
<evidence type="ECO:0000256" key="1">
    <source>
        <dbReference type="ARBA" id="ARBA00004127"/>
    </source>
</evidence>
<dbReference type="InterPro" id="IPR005599">
    <property type="entry name" value="GPI_mannosylTrfase"/>
</dbReference>
<reference evidence="10 11" key="1">
    <citation type="submission" date="2014-04" db="EMBL/GenBank/DDBJ databases">
        <title>Genome assembly of Hyalangium minutum DSM 14724.</title>
        <authorList>
            <person name="Sharma G."/>
            <person name="Subramanian S."/>
        </authorList>
    </citation>
    <scope>NUCLEOTIDE SEQUENCE [LARGE SCALE GENOMIC DNA]</scope>
    <source>
        <strain evidence="10 11">DSM 14724</strain>
    </source>
</reference>
<evidence type="ECO:0000256" key="5">
    <source>
        <dbReference type="ARBA" id="ARBA00022692"/>
    </source>
</evidence>
<keyword evidence="11" id="KW-1185">Reference proteome</keyword>
<sequence>MSPTLPTPEPPASERRLAGVLLGLVLAVGATLRVWLALTDDGLYWPDEIYQSLEPAHRLVFGYGMLPWEFIEGARTWALPGLVAGLMWLARGLGLDSPSGYLGVVKGAFALMGTATAWGSYRLARSQGVGPLAATAGASLMAWASVPVYFAPRAMSENAAALPVVLGLALALAPGASRRALVVGASLLGLAVLLRLQSAVFCAGLVALLAARRQWRAAGLALGVLAVWAGLFGLLDKLTWGSWFHSARVYLEFNLINEGGKHWGVAPFSYYTRTLRNSMPGISALVGVLGLLALWRARGLAALILAFFLLHASQPHKELRFLVPLLPLLAALAAVGLEVVLSRLRRMPLRVGGALGVVAVAAVSAGLSRRLTFGEIGQYVNERPQVSAYDDSGPINRLLIVAGQREDVCGLKMESPVHMAWTGGYSYFHRLVPLYWQIGPDRGSGLFNYVITLPQWSVGGEVVAQDQDYRLMRLPNPGCVPDPGYSWRLP</sequence>
<evidence type="ECO:0000313" key="11">
    <source>
        <dbReference type="Proteomes" id="UP000028725"/>
    </source>
</evidence>
<dbReference type="RefSeq" id="WP_044188096.1">
    <property type="nucleotide sequence ID" value="NZ_JMCB01000005.1"/>
</dbReference>
<comment type="caution">
    <text evidence="10">The sequence shown here is derived from an EMBL/GenBank/DDBJ whole genome shotgun (WGS) entry which is preliminary data.</text>
</comment>
<evidence type="ECO:0000256" key="9">
    <source>
        <dbReference type="SAM" id="Phobius"/>
    </source>
</evidence>
<name>A0A085WMR5_9BACT</name>
<evidence type="ECO:0000256" key="4">
    <source>
        <dbReference type="ARBA" id="ARBA00022679"/>
    </source>
</evidence>
<organism evidence="10 11">
    <name type="scientific">Hyalangium minutum</name>
    <dbReference type="NCBI Taxonomy" id="394096"/>
    <lineage>
        <taxon>Bacteria</taxon>
        <taxon>Pseudomonadati</taxon>
        <taxon>Myxococcota</taxon>
        <taxon>Myxococcia</taxon>
        <taxon>Myxococcales</taxon>
        <taxon>Cystobacterineae</taxon>
        <taxon>Archangiaceae</taxon>
        <taxon>Hyalangium</taxon>
    </lineage>
</organism>